<evidence type="ECO:0000313" key="4">
    <source>
        <dbReference type="Proteomes" id="UP000177701"/>
    </source>
</evidence>
<evidence type="ECO:0008006" key="5">
    <source>
        <dbReference type="Google" id="ProtNLM"/>
    </source>
</evidence>
<proteinExistence type="predicted"/>
<dbReference type="InterPro" id="IPR025493">
    <property type="entry name" value="DUF4384"/>
</dbReference>
<protein>
    <recommendedName>
        <fullName evidence="5">PEGA domain-containing protein</fullName>
    </recommendedName>
</protein>
<dbReference type="EMBL" id="MEYH01000007">
    <property type="protein sequence ID" value="OGD17366.1"/>
    <property type="molecule type" value="Genomic_DNA"/>
</dbReference>
<feature type="domain" description="PEGA" evidence="1">
    <location>
        <begin position="282"/>
        <end position="357"/>
    </location>
</feature>
<comment type="caution">
    <text evidence="3">The sequence shown here is derived from an EMBL/GenBank/DDBJ whole genome shotgun (WGS) entry which is preliminary data.</text>
</comment>
<sequence length="359" mass="41035">MNKSYFNRKLMNRWLFIIPILLLVCFSFSISVYAQSAGQTEFKKNIQLINPHPAFSLKLQLGLERGDSTSYVPGERMVLSFESTKDAYVTIYQYDSEGRVKIIFPNQSNPHEFVRGEHLYQVEELLLPLDSGFGPGYIQGFATARPLLMVRDNRYPDILTQEFPVISFKLGDFTISLRNLFSQQPSENWVSSNILEYQVVRPHYVSERVGRVMAISFPRGAEVYLDHEYQGVSPKRIEDIQTGQHLLEFVMPGYEIWSKTITISRNRTTQAEANLVPVEAYGEISLTCEQPNALVFVDGKEYGKTPPKGTLVIRDIKEGYHELTVMKPGSQNYRTWTQTVKVLGGETLPIYVSLSKSNY</sequence>
<dbReference type="InterPro" id="IPR013229">
    <property type="entry name" value="PEGA"/>
</dbReference>
<reference evidence="3 4" key="1">
    <citation type="journal article" date="2016" name="Nat. Commun.">
        <title>Thousands of microbial genomes shed light on interconnected biogeochemical processes in an aquifer system.</title>
        <authorList>
            <person name="Anantharaman K."/>
            <person name="Brown C.T."/>
            <person name="Hug L.A."/>
            <person name="Sharon I."/>
            <person name="Castelle C.J."/>
            <person name="Probst A.J."/>
            <person name="Thomas B.C."/>
            <person name="Singh A."/>
            <person name="Wilkins M.J."/>
            <person name="Karaoz U."/>
            <person name="Brodie E.L."/>
            <person name="Williams K.H."/>
            <person name="Hubbard S.S."/>
            <person name="Banfield J.F."/>
        </authorList>
    </citation>
    <scope>NUCLEOTIDE SEQUENCE [LARGE SCALE GENOMIC DNA]</scope>
</reference>
<feature type="domain" description="DUF4384" evidence="2">
    <location>
        <begin position="71"/>
        <end position="145"/>
    </location>
</feature>
<dbReference type="PANTHER" id="PTHR36194:SF1">
    <property type="entry name" value="S-LAYER-LIKE PROTEIN"/>
    <property type="match status" value="1"/>
</dbReference>
<dbReference type="Pfam" id="PF08308">
    <property type="entry name" value="PEGA"/>
    <property type="match status" value="2"/>
</dbReference>
<dbReference type="AlphaFoldDB" id="A0A1F5AG51"/>
<evidence type="ECO:0000313" key="3">
    <source>
        <dbReference type="EMBL" id="OGD17366.1"/>
    </source>
</evidence>
<dbReference type="Pfam" id="PF14326">
    <property type="entry name" value="DUF4384"/>
    <property type="match status" value="1"/>
</dbReference>
<gene>
    <name evidence="3" type="ORF">A2V47_00375</name>
</gene>
<evidence type="ECO:0000259" key="2">
    <source>
        <dbReference type="Pfam" id="PF14326"/>
    </source>
</evidence>
<dbReference type="PANTHER" id="PTHR36194">
    <property type="entry name" value="S-LAYER-LIKE PROTEIN"/>
    <property type="match status" value="1"/>
</dbReference>
<organism evidence="3 4">
    <name type="scientific">Candidatus Sediminicultor quintus</name>
    <dbReference type="NCBI Taxonomy" id="1797291"/>
    <lineage>
        <taxon>Bacteria</taxon>
        <taxon>Pseudomonadati</taxon>
        <taxon>Atribacterota</taxon>
        <taxon>Candidatus Phoenicimicrobiia</taxon>
        <taxon>Candidatus Pheonicimicrobiales</taxon>
        <taxon>Candidatus Phoenicimicrobiaceae</taxon>
        <taxon>Candidatus Sediminicultor</taxon>
    </lineage>
</organism>
<evidence type="ECO:0000259" key="1">
    <source>
        <dbReference type="Pfam" id="PF08308"/>
    </source>
</evidence>
<dbReference type="Proteomes" id="UP000177701">
    <property type="component" value="Unassembled WGS sequence"/>
</dbReference>
<dbReference type="STRING" id="1797291.A2V47_00375"/>
<accession>A0A1F5AG51</accession>
<feature type="domain" description="PEGA" evidence="1">
    <location>
        <begin position="216"/>
        <end position="277"/>
    </location>
</feature>
<name>A0A1F5AG51_9BACT</name>